<feature type="domain" description="Peptidase S9 prolyl oligopeptidase catalytic" evidence="3">
    <location>
        <begin position="499"/>
        <end position="692"/>
    </location>
</feature>
<dbReference type="InterPro" id="IPR029058">
    <property type="entry name" value="AB_hydrolase_fold"/>
</dbReference>
<dbReference type="RefSeq" id="WP_114790242.1">
    <property type="nucleotide sequence ID" value="NZ_CP139960.1"/>
</dbReference>
<evidence type="ECO:0000313" key="5">
    <source>
        <dbReference type="EMBL" id="WQD36623.1"/>
    </source>
</evidence>
<feature type="chain" id="PRO_5045506095" evidence="2">
    <location>
        <begin position="20"/>
        <end position="702"/>
    </location>
</feature>
<keyword evidence="6" id="KW-1185">Reference proteome</keyword>
<dbReference type="EMBL" id="CP139960">
    <property type="protein sequence ID" value="WQD36623.1"/>
    <property type="molecule type" value="Genomic_DNA"/>
</dbReference>
<dbReference type="InterPro" id="IPR050278">
    <property type="entry name" value="Serine_Prot_S9B/DPPIV"/>
</dbReference>
<dbReference type="Gene3D" id="3.40.50.1820">
    <property type="entry name" value="alpha/beta hydrolase"/>
    <property type="match status" value="1"/>
</dbReference>
<proteinExistence type="predicted"/>
<feature type="domain" description="Dipeptidylpeptidase IV N-terminal" evidence="4">
    <location>
        <begin position="92"/>
        <end position="408"/>
    </location>
</feature>
<dbReference type="PANTHER" id="PTHR11731:SF118">
    <property type="entry name" value="BLR1971 PROTEIN"/>
    <property type="match status" value="1"/>
</dbReference>
<name>A0ABZ0W021_9BACT</name>
<keyword evidence="2" id="KW-0732">Signal</keyword>
<dbReference type="InterPro" id="IPR002469">
    <property type="entry name" value="Peptidase_S9B_N"/>
</dbReference>
<protein>
    <submittedName>
        <fullName evidence="5">Prolyl oligopeptidase family serine peptidase</fullName>
    </submittedName>
</protein>
<evidence type="ECO:0000259" key="3">
    <source>
        <dbReference type="Pfam" id="PF00326"/>
    </source>
</evidence>
<evidence type="ECO:0000313" key="6">
    <source>
        <dbReference type="Proteomes" id="UP001325680"/>
    </source>
</evidence>
<evidence type="ECO:0000259" key="4">
    <source>
        <dbReference type="Pfam" id="PF00930"/>
    </source>
</evidence>
<gene>
    <name evidence="5" type="ORF">U0035_13195</name>
</gene>
<feature type="signal peptide" evidence="2">
    <location>
        <begin position="1"/>
        <end position="19"/>
    </location>
</feature>
<dbReference type="PANTHER" id="PTHR11731">
    <property type="entry name" value="PROTEASE FAMILY S9B,C DIPEPTIDYL-PEPTIDASE IV-RELATED"/>
    <property type="match status" value="1"/>
</dbReference>
<evidence type="ECO:0000256" key="1">
    <source>
        <dbReference type="SAM" id="MobiDB-lite"/>
    </source>
</evidence>
<dbReference type="SUPFAM" id="SSF53474">
    <property type="entry name" value="alpha/beta-Hydrolases"/>
    <property type="match status" value="1"/>
</dbReference>
<dbReference type="InterPro" id="IPR001375">
    <property type="entry name" value="Peptidase_S9_cat"/>
</dbReference>
<organism evidence="5 6">
    <name type="scientific">Niabella yanshanensis</name>
    <dbReference type="NCBI Taxonomy" id="577386"/>
    <lineage>
        <taxon>Bacteria</taxon>
        <taxon>Pseudomonadati</taxon>
        <taxon>Bacteroidota</taxon>
        <taxon>Chitinophagia</taxon>
        <taxon>Chitinophagales</taxon>
        <taxon>Chitinophagaceae</taxon>
        <taxon>Niabella</taxon>
    </lineage>
</organism>
<feature type="region of interest" description="Disordered" evidence="1">
    <location>
        <begin position="78"/>
        <end position="108"/>
    </location>
</feature>
<accession>A0ABZ0W021</accession>
<dbReference type="SUPFAM" id="SSF82171">
    <property type="entry name" value="DPP6 N-terminal domain-like"/>
    <property type="match status" value="1"/>
</dbReference>
<reference evidence="5 6" key="1">
    <citation type="submission" date="2023-12" db="EMBL/GenBank/DDBJ databases">
        <title>Genome sequencing and assembly of bacterial species from a model synthetic community.</title>
        <authorList>
            <person name="Hogle S.L."/>
        </authorList>
    </citation>
    <scope>NUCLEOTIDE SEQUENCE [LARGE SCALE GENOMIC DNA]</scope>
    <source>
        <strain evidence="5 6">HAMBI_3031</strain>
    </source>
</reference>
<sequence>MKKFAALLFSIFISTVSFAQSITIEDYNRAVSYFRNNLAKHTIWNISTTPTWLRDNSGFTYYVQDTGGTHRKKYDFKTGTISDAPAEPTNQRPWEGGNRRRNQEAASPDKSMVAFVKDYNLHLKNAKSNSEKQLSKDGVKNYEYASYYGWGELIEGENGERPSHFSVNWSPDSKWLQAYICDLRNGKKMYLLDWSIDSLYKPKLLSYYRGSPGDTDMVYMTPVVFNAATGAAHRLDEFRNVNTVGFEWIAGSSQAIIYERERGYQKINLYLYDPSTQTKDLLYTESSATNIDNFSYRLVNEWNQVIFTSEKDGWKQLYALNLKDKKASRLTQGDYYINDINLINDKSGDIYFTAKGKEATNPYHDFAYKVNIKTRKTILLTPGKENHEVSFSPDGKYLVDNISTMSTPNRAVLRDGATGTILKELSRTQINLPEGKTHPLPEEFTTLGRDGKTTIYAAIWKPSHFDPAKKYPVIDQTYTGPHTYMFPNGFAKALGRGNQALAELGFVVVAIDGLGTAGRSKAFHNVSYKNMGQNLLDHVIAIKAMGKQFSWVDTTRVGIFGHSAGGYDAGHAVLEFSDFYKVAVASSADHDFRMEKDWWPEMYMGWPVDSSYHKVSNITMAGNLKGKLLIVHGGIDENVNPSATFKLAEALVNADKQFDMLILPSQHHGYVGKASDYFQKKLWNYFVEHLKGATPIWDFKLR</sequence>
<dbReference type="Pfam" id="PF00930">
    <property type="entry name" value="DPPIV_N"/>
    <property type="match status" value="1"/>
</dbReference>
<dbReference type="Pfam" id="PF00326">
    <property type="entry name" value="Peptidase_S9"/>
    <property type="match status" value="1"/>
</dbReference>
<evidence type="ECO:0000256" key="2">
    <source>
        <dbReference type="SAM" id="SignalP"/>
    </source>
</evidence>
<dbReference type="Gene3D" id="2.140.10.30">
    <property type="entry name" value="Dipeptidylpeptidase IV, N-terminal domain"/>
    <property type="match status" value="1"/>
</dbReference>
<dbReference type="Proteomes" id="UP001325680">
    <property type="component" value="Chromosome"/>
</dbReference>